<dbReference type="InterPro" id="IPR050469">
    <property type="entry name" value="Diguanylate_Cyclase"/>
</dbReference>
<feature type="transmembrane region" description="Helical" evidence="1">
    <location>
        <begin position="107"/>
        <end position="126"/>
    </location>
</feature>
<evidence type="ECO:0000313" key="4">
    <source>
        <dbReference type="Proteomes" id="UP001597214"/>
    </source>
</evidence>
<proteinExistence type="predicted"/>
<dbReference type="SUPFAM" id="SSF55073">
    <property type="entry name" value="Nucleotide cyclase"/>
    <property type="match status" value="1"/>
</dbReference>
<dbReference type="Proteomes" id="UP001597214">
    <property type="component" value="Unassembled WGS sequence"/>
</dbReference>
<dbReference type="InterPro" id="IPR029016">
    <property type="entry name" value="GAF-like_dom_sf"/>
</dbReference>
<dbReference type="InterPro" id="IPR029787">
    <property type="entry name" value="Nucleotide_cyclase"/>
</dbReference>
<feature type="domain" description="GGDEF" evidence="2">
    <location>
        <begin position="430"/>
        <end position="572"/>
    </location>
</feature>
<dbReference type="EC" id="2.7.7.65" evidence="3"/>
<dbReference type="Gene3D" id="3.30.70.270">
    <property type="match status" value="1"/>
</dbReference>
<dbReference type="CDD" id="cd01949">
    <property type="entry name" value="GGDEF"/>
    <property type="match status" value="1"/>
</dbReference>
<feature type="transmembrane region" description="Helical" evidence="1">
    <location>
        <begin position="71"/>
        <end position="95"/>
    </location>
</feature>
<protein>
    <submittedName>
        <fullName evidence="3">Diguanylate cyclase</fullName>
        <ecNumber evidence="3">2.7.7.65</ecNumber>
    </submittedName>
</protein>
<dbReference type="PANTHER" id="PTHR45138">
    <property type="entry name" value="REGULATORY COMPONENTS OF SENSORY TRANSDUCTION SYSTEM"/>
    <property type="match status" value="1"/>
</dbReference>
<evidence type="ECO:0000313" key="3">
    <source>
        <dbReference type="EMBL" id="MFD1736016.1"/>
    </source>
</evidence>
<reference evidence="4" key="1">
    <citation type="journal article" date="2019" name="Int. J. Syst. Evol. Microbiol.">
        <title>The Global Catalogue of Microorganisms (GCM) 10K type strain sequencing project: providing services to taxonomists for standard genome sequencing and annotation.</title>
        <authorList>
            <consortium name="The Broad Institute Genomics Platform"/>
            <consortium name="The Broad Institute Genome Sequencing Center for Infectious Disease"/>
            <person name="Wu L."/>
            <person name="Ma J."/>
        </authorList>
    </citation>
    <scope>NUCLEOTIDE SEQUENCE [LARGE SCALE GENOMIC DNA]</scope>
    <source>
        <strain evidence="4">CCUG 49339</strain>
    </source>
</reference>
<dbReference type="PANTHER" id="PTHR45138:SF9">
    <property type="entry name" value="DIGUANYLATE CYCLASE DGCM-RELATED"/>
    <property type="match status" value="1"/>
</dbReference>
<dbReference type="Pfam" id="PF00990">
    <property type="entry name" value="GGDEF"/>
    <property type="match status" value="1"/>
</dbReference>
<keyword evidence="3" id="KW-0808">Transferase</keyword>
<organism evidence="3 4">
    <name type="scientific">Bacillus salitolerans</name>
    <dbReference type="NCBI Taxonomy" id="1437434"/>
    <lineage>
        <taxon>Bacteria</taxon>
        <taxon>Bacillati</taxon>
        <taxon>Bacillota</taxon>
        <taxon>Bacilli</taxon>
        <taxon>Bacillales</taxon>
        <taxon>Bacillaceae</taxon>
        <taxon>Bacillus</taxon>
    </lineage>
</organism>
<dbReference type="InterPro" id="IPR003018">
    <property type="entry name" value="GAF"/>
</dbReference>
<keyword evidence="1" id="KW-0812">Transmembrane</keyword>
<name>A0ABW4LNF5_9BACI</name>
<dbReference type="RefSeq" id="WP_377927153.1">
    <property type="nucleotide sequence ID" value="NZ_JBHUEM010000004.1"/>
</dbReference>
<feature type="transmembrane region" description="Helical" evidence="1">
    <location>
        <begin position="42"/>
        <end position="65"/>
    </location>
</feature>
<keyword evidence="4" id="KW-1185">Reference proteome</keyword>
<keyword evidence="1" id="KW-1133">Transmembrane helix</keyword>
<dbReference type="GO" id="GO:0052621">
    <property type="term" value="F:diguanylate cyclase activity"/>
    <property type="evidence" value="ECO:0007669"/>
    <property type="project" value="UniProtKB-EC"/>
</dbReference>
<dbReference type="Pfam" id="PF13185">
    <property type="entry name" value="GAF_2"/>
    <property type="match status" value="1"/>
</dbReference>
<gene>
    <name evidence="3" type="ORF">ACFSCX_05510</name>
</gene>
<dbReference type="SMART" id="SM00267">
    <property type="entry name" value="GGDEF"/>
    <property type="match status" value="1"/>
</dbReference>
<dbReference type="Gene3D" id="3.30.450.40">
    <property type="match status" value="1"/>
</dbReference>
<dbReference type="InterPro" id="IPR043128">
    <property type="entry name" value="Rev_trsase/Diguanyl_cyclase"/>
</dbReference>
<dbReference type="SMART" id="SM00065">
    <property type="entry name" value="GAF"/>
    <property type="match status" value="1"/>
</dbReference>
<comment type="caution">
    <text evidence="3">The sequence shown here is derived from an EMBL/GenBank/DDBJ whole genome shotgun (WGS) entry which is preliminary data.</text>
</comment>
<accession>A0ABW4LNF5</accession>
<sequence>MGVSVKRQIMIYLAWLLLFPTLLWMIYINFQPPVPFFETDMITFLLLMCIVSALPIIVNDTPIFFTNGVSLSVFLVFGLFAEVVFMQIALIVLMVKVRVSNKDFFRVPMNSLMFLFISLSGAFVYYGLGGKHGEFELNSTNTYIPIITYVLTVVLFNHVTLHLVRKFIYKRSVIFFSRDLIWEVMTTLFTIPVGFVLYVLYSEIGITGVFYVGLPFVSLAIILKLYYSSQKVNTYLQDVSSIGHQLTERLEVNEVLTLFIAKLSDMLKVDVAYIVDVSNNNRFELLRYMENGKEVEISDATFHQDTGISRYVYEQKQPVLFKKRSEWSFLASGFLPSSVESVISVPVKRHQQVVGIITLASTQKRAYERFQLMIVDILANYLAVAIENAKHHEATKNISERCALTSLYNYRYFENKLEEEFKVISENPSATISLVLLDLDHFKSVNDTYGHQAGNEILSQLAERLVEIVGAKGTVARYGGEEFAILLPNLDRFTCFKLAETIRLAISNTPFTIQNHLEENNKKLNIRITASIGIASAPDDGDDPMALIRHADRALYTGAKQKGRNKVAQYVK</sequence>
<dbReference type="NCBIfam" id="TIGR00254">
    <property type="entry name" value="GGDEF"/>
    <property type="match status" value="1"/>
</dbReference>
<feature type="transmembrane region" description="Helical" evidence="1">
    <location>
        <begin position="180"/>
        <end position="200"/>
    </location>
</feature>
<keyword evidence="3" id="KW-0548">Nucleotidyltransferase</keyword>
<evidence type="ECO:0000256" key="1">
    <source>
        <dbReference type="SAM" id="Phobius"/>
    </source>
</evidence>
<keyword evidence="1" id="KW-0472">Membrane</keyword>
<feature type="transmembrane region" description="Helical" evidence="1">
    <location>
        <begin position="12"/>
        <end position="30"/>
    </location>
</feature>
<feature type="transmembrane region" description="Helical" evidence="1">
    <location>
        <begin position="146"/>
        <end position="168"/>
    </location>
</feature>
<dbReference type="EMBL" id="JBHUEM010000004">
    <property type="protein sequence ID" value="MFD1736016.1"/>
    <property type="molecule type" value="Genomic_DNA"/>
</dbReference>
<feature type="transmembrane region" description="Helical" evidence="1">
    <location>
        <begin position="206"/>
        <end position="227"/>
    </location>
</feature>
<dbReference type="InterPro" id="IPR000160">
    <property type="entry name" value="GGDEF_dom"/>
</dbReference>
<evidence type="ECO:0000259" key="2">
    <source>
        <dbReference type="PROSITE" id="PS50887"/>
    </source>
</evidence>
<dbReference type="PROSITE" id="PS50887">
    <property type="entry name" value="GGDEF"/>
    <property type="match status" value="1"/>
</dbReference>
<dbReference type="SUPFAM" id="SSF55781">
    <property type="entry name" value="GAF domain-like"/>
    <property type="match status" value="1"/>
</dbReference>